<feature type="domain" description="Radical SAM core" evidence="7">
    <location>
        <begin position="12"/>
        <end position="249"/>
    </location>
</feature>
<comment type="cofactor">
    <cofactor evidence="1">
        <name>[4Fe-4S] cluster</name>
        <dbReference type="ChEBI" id="CHEBI:49883"/>
    </cofactor>
</comment>
<evidence type="ECO:0000256" key="6">
    <source>
        <dbReference type="ARBA" id="ARBA00023014"/>
    </source>
</evidence>
<dbReference type="PROSITE" id="PS51918">
    <property type="entry name" value="RADICAL_SAM"/>
    <property type="match status" value="1"/>
</dbReference>
<evidence type="ECO:0000256" key="1">
    <source>
        <dbReference type="ARBA" id="ARBA00001966"/>
    </source>
</evidence>
<evidence type="ECO:0000313" key="9">
    <source>
        <dbReference type="Proteomes" id="UP000594688"/>
    </source>
</evidence>
<dbReference type="SFLD" id="SFLDG01387">
    <property type="entry name" value="BtrN-like_SPASM_domain_contain"/>
    <property type="match status" value="1"/>
</dbReference>
<dbReference type="InterPro" id="IPR023885">
    <property type="entry name" value="4Fe4S-binding_SPASM_dom"/>
</dbReference>
<keyword evidence="6" id="KW-0411">Iron-sulfur</keyword>
<dbReference type="CDD" id="cd21109">
    <property type="entry name" value="SPASM"/>
    <property type="match status" value="1"/>
</dbReference>
<keyword evidence="4" id="KW-0479">Metal-binding</keyword>
<dbReference type="Gene3D" id="3.20.20.70">
    <property type="entry name" value="Aldolase class I"/>
    <property type="match status" value="1"/>
</dbReference>
<dbReference type="InterPro" id="IPR013785">
    <property type="entry name" value="Aldolase_TIM"/>
</dbReference>
<protein>
    <submittedName>
        <fullName evidence="8">Radical SAM protein</fullName>
    </submittedName>
</protein>
<dbReference type="Pfam" id="PF04055">
    <property type="entry name" value="Radical_SAM"/>
    <property type="match status" value="1"/>
</dbReference>
<evidence type="ECO:0000313" key="8">
    <source>
        <dbReference type="EMBL" id="QPJ62163.1"/>
    </source>
</evidence>
<name>A0A7T0G0P9_9BACT</name>
<dbReference type="CDD" id="cd01335">
    <property type="entry name" value="Radical_SAM"/>
    <property type="match status" value="1"/>
</dbReference>
<proteinExistence type="predicted"/>
<evidence type="ECO:0000256" key="2">
    <source>
        <dbReference type="ARBA" id="ARBA00022485"/>
    </source>
</evidence>
<accession>A0A7T0G0P9</accession>
<dbReference type="Proteomes" id="UP000594688">
    <property type="component" value="Chromosome"/>
</dbReference>
<dbReference type="SUPFAM" id="SSF102114">
    <property type="entry name" value="Radical SAM enzymes"/>
    <property type="match status" value="1"/>
</dbReference>
<dbReference type="GO" id="GO:0003824">
    <property type="term" value="F:catalytic activity"/>
    <property type="evidence" value="ECO:0007669"/>
    <property type="project" value="InterPro"/>
</dbReference>
<dbReference type="InterPro" id="IPR007197">
    <property type="entry name" value="rSAM"/>
</dbReference>
<dbReference type="PANTHER" id="PTHR11228:SF35">
    <property type="entry name" value="MOLYBDENUM COFACTOR BIOSYNTHESIS PROTEIN A-RELATED"/>
    <property type="match status" value="1"/>
</dbReference>
<dbReference type="InterPro" id="IPR050377">
    <property type="entry name" value="Radical_SAM_PqqE_MftC-like"/>
</dbReference>
<dbReference type="GO" id="GO:0046872">
    <property type="term" value="F:metal ion binding"/>
    <property type="evidence" value="ECO:0007669"/>
    <property type="project" value="UniProtKB-KW"/>
</dbReference>
<evidence type="ECO:0000256" key="4">
    <source>
        <dbReference type="ARBA" id="ARBA00022723"/>
    </source>
</evidence>
<dbReference type="SFLD" id="SFLDG01067">
    <property type="entry name" value="SPASM/twitch_domain_containing"/>
    <property type="match status" value="1"/>
</dbReference>
<keyword evidence="5" id="KW-0408">Iron</keyword>
<keyword evidence="2" id="KW-0004">4Fe-4S</keyword>
<dbReference type="AlphaFoldDB" id="A0A7T0G0P9"/>
<keyword evidence="3" id="KW-0949">S-adenosyl-L-methionine</keyword>
<dbReference type="PANTHER" id="PTHR11228">
    <property type="entry name" value="RADICAL SAM DOMAIN PROTEIN"/>
    <property type="match status" value="1"/>
</dbReference>
<sequence length="322" mass="36398">MSTNLKAPKLILPFPRVVRIEPASQCNLACNHCPTGTIEMERGVMKKDTFDKIFEAIQTERDKIKVVVLYHGGEPLLNKQFFEMVKRLRTLGNIMIKTVTNGMVMTDSMMTQLADCGLDSIEFSLDGLSPEQNDFIRVNSQYSKIVSNIKRLIRYLDGHQKGKPEVFIATTQFKNHSPAKEDGNPALPEHLLNEFSGPEKIDPSHFKSTYAMHWPHIHIPDEVYDVVIDPADDTVRNYCDHVINTISIRDNGDVVPCCYDLTSQSVMGNVHEESLSAIWNNPAYQALRQSIHEKKFIPLCDGCNVVKPNAFLHVKENAFPDA</sequence>
<evidence type="ECO:0000256" key="3">
    <source>
        <dbReference type="ARBA" id="ARBA00022691"/>
    </source>
</evidence>
<gene>
    <name evidence="8" type="ORF">G3M70_09885</name>
</gene>
<reference evidence="8 9" key="1">
    <citation type="submission" date="2020-02" db="EMBL/GenBank/DDBJ databases">
        <title>Genomic and physiological characterization of two novel Nitrospinaceae genera.</title>
        <authorList>
            <person name="Mueller A.J."/>
            <person name="Jung M.-Y."/>
            <person name="Strachan C.R."/>
            <person name="Herbold C.W."/>
            <person name="Kirkegaard R.H."/>
            <person name="Daims H."/>
        </authorList>
    </citation>
    <scope>NUCLEOTIDE SEQUENCE [LARGE SCALE GENOMIC DNA]</scope>
    <source>
        <strain evidence="8">EB</strain>
    </source>
</reference>
<dbReference type="SFLD" id="SFLDS00029">
    <property type="entry name" value="Radical_SAM"/>
    <property type="match status" value="1"/>
</dbReference>
<organism evidence="8 9">
    <name type="scientific">Candidatus Nitronauta litoralis</name>
    <dbReference type="NCBI Taxonomy" id="2705533"/>
    <lineage>
        <taxon>Bacteria</taxon>
        <taxon>Pseudomonadati</taxon>
        <taxon>Nitrospinota/Tectimicrobiota group</taxon>
        <taxon>Nitrospinota</taxon>
        <taxon>Nitrospinia</taxon>
        <taxon>Nitrospinales</taxon>
        <taxon>Nitrospinaceae</taxon>
        <taxon>Candidatus Nitronauta</taxon>
    </lineage>
</organism>
<evidence type="ECO:0000259" key="7">
    <source>
        <dbReference type="PROSITE" id="PS51918"/>
    </source>
</evidence>
<dbReference type="EMBL" id="CP048685">
    <property type="protein sequence ID" value="QPJ62163.1"/>
    <property type="molecule type" value="Genomic_DNA"/>
</dbReference>
<dbReference type="Pfam" id="PF13186">
    <property type="entry name" value="SPASM"/>
    <property type="match status" value="1"/>
</dbReference>
<dbReference type="InterPro" id="IPR034391">
    <property type="entry name" value="AdoMet-like_SPASM_containing"/>
</dbReference>
<dbReference type="InterPro" id="IPR058240">
    <property type="entry name" value="rSAM_sf"/>
</dbReference>
<dbReference type="KEGG" id="nli:G3M70_09885"/>
<evidence type="ECO:0000256" key="5">
    <source>
        <dbReference type="ARBA" id="ARBA00023004"/>
    </source>
</evidence>
<dbReference type="GO" id="GO:0051536">
    <property type="term" value="F:iron-sulfur cluster binding"/>
    <property type="evidence" value="ECO:0007669"/>
    <property type="project" value="UniProtKB-KW"/>
</dbReference>